<feature type="non-terminal residue" evidence="2">
    <location>
        <position position="146"/>
    </location>
</feature>
<proteinExistence type="predicted"/>
<accession>A0ABW9VDI1</accession>
<dbReference type="EMBL" id="WWCO01000065">
    <property type="protein sequence ID" value="MYM37701.1"/>
    <property type="molecule type" value="Genomic_DNA"/>
</dbReference>
<name>A0ABW9VDI1_9BURK</name>
<feature type="region of interest" description="Disordered" evidence="1">
    <location>
        <begin position="1"/>
        <end position="27"/>
    </location>
</feature>
<protein>
    <submittedName>
        <fullName evidence="2">Uncharacterized protein</fullName>
    </submittedName>
</protein>
<gene>
    <name evidence="2" type="ORF">GTP38_25635</name>
</gene>
<sequence length="146" mass="14344">MPPLDRARPAPLPSLHEAETGAPGEVKAAAAARRIAGVWVSADGKPTKAPTSEDVAVPVGVAQALLPLAPLPLPQGVRRPAACAPSGASAKECVALDAHNAVLSSKLTELEGKMKALQGALGGMAAAKSPSPQGAVAPAAARATAS</sequence>
<reference evidence="2 3" key="1">
    <citation type="submission" date="2019-12" db="EMBL/GenBank/DDBJ databases">
        <title>Novel species isolated from a subtropical stream in China.</title>
        <authorList>
            <person name="Lu H."/>
        </authorList>
    </citation>
    <scope>NUCLEOTIDE SEQUENCE [LARGE SCALE GENOMIC DNA]</scope>
    <source>
        <strain evidence="2 3">FT94W</strain>
    </source>
</reference>
<evidence type="ECO:0000256" key="1">
    <source>
        <dbReference type="SAM" id="MobiDB-lite"/>
    </source>
</evidence>
<evidence type="ECO:0000313" key="2">
    <source>
        <dbReference type="EMBL" id="MYM37701.1"/>
    </source>
</evidence>
<dbReference type="Proteomes" id="UP000449678">
    <property type="component" value="Unassembled WGS sequence"/>
</dbReference>
<comment type="caution">
    <text evidence="2">The sequence shown here is derived from an EMBL/GenBank/DDBJ whole genome shotgun (WGS) entry which is preliminary data.</text>
</comment>
<keyword evidence="3" id="KW-1185">Reference proteome</keyword>
<organism evidence="2 3">
    <name type="scientific">Duganella lactea</name>
    <dbReference type="NCBI Taxonomy" id="2692173"/>
    <lineage>
        <taxon>Bacteria</taxon>
        <taxon>Pseudomonadati</taxon>
        <taxon>Pseudomonadota</taxon>
        <taxon>Betaproteobacteria</taxon>
        <taxon>Burkholderiales</taxon>
        <taxon>Oxalobacteraceae</taxon>
        <taxon>Telluria group</taxon>
        <taxon>Duganella</taxon>
    </lineage>
</organism>
<evidence type="ECO:0000313" key="3">
    <source>
        <dbReference type="Proteomes" id="UP000449678"/>
    </source>
</evidence>
<feature type="region of interest" description="Disordered" evidence="1">
    <location>
        <begin position="124"/>
        <end position="146"/>
    </location>
</feature>